<dbReference type="Proteomes" id="UP001596119">
    <property type="component" value="Unassembled WGS sequence"/>
</dbReference>
<accession>A0ABW1I0G3</accession>
<dbReference type="SUPFAM" id="SSF159234">
    <property type="entry name" value="FomD-like"/>
    <property type="match status" value="1"/>
</dbReference>
<comment type="caution">
    <text evidence="2">The sequence shown here is derived from an EMBL/GenBank/DDBJ whole genome shotgun (WGS) entry which is preliminary data.</text>
</comment>
<dbReference type="InterPro" id="IPR007295">
    <property type="entry name" value="DUF402"/>
</dbReference>
<dbReference type="Pfam" id="PF04167">
    <property type="entry name" value="DUF402"/>
    <property type="match status" value="1"/>
</dbReference>
<evidence type="ECO:0000313" key="2">
    <source>
        <dbReference type="EMBL" id="MFC5947108.1"/>
    </source>
</evidence>
<protein>
    <submittedName>
        <fullName evidence="2">DUF402 domain-containing protein</fullName>
    </submittedName>
</protein>
<evidence type="ECO:0000313" key="3">
    <source>
        <dbReference type="Proteomes" id="UP001596119"/>
    </source>
</evidence>
<sequence>MHPPKIQTFDVPAAVNVDNKGFRRAVAEYRRTPFGLYMSREVVGRASAYWIESWLLPDLGLVVSDWRWNPGHERDQDFYLDVARIEPGETTWRTTDLYLDLVVRRGRSTEVLDVDEFVEAVAAGLLDPPTAEWALHRCHETVAALAAHGHDLDAWLAEHGIALTWQGPDEAVRPAG</sequence>
<gene>
    <name evidence="2" type="ORF">ACFQH9_02300</name>
</gene>
<keyword evidence="3" id="KW-1185">Reference proteome</keyword>
<organism evidence="2 3">
    <name type="scientific">Pseudonocardia lutea</name>
    <dbReference type="NCBI Taxonomy" id="2172015"/>
    <lineage>
        <taxon>Bacteria</taxon>
        <taxon>Bacillati</taxon>
        <taxon>Actinomycetota</taxon>
        <taxon>Actinomycetes</taxon>
        <taxon>Pseudonocardiales</taxon>
        <taxon>Pseudonocardiaceae</taxon>
        <taxon>Pseudonocardia</taxon>
    </lineage>
</organism>
<reference evidence="3" key="1">
    <citation type="journal article" date="2019" name="Int. J. Syst. Evol. Microbiol.">
        <title>The Global Catalogue of Microorganisms (GCM) 10K type strain sequencing project: providing services to taxonomists for standard genome sequencing and annotation.</title>
        <authorList>
            <consortium name="The Broad Institute Genomics Platform"/>
            <consortium name="The Broad Institute Genome Sequencing Center for Infectious Disease"/>
            <person name="Wu L."/>
            <person name="Ma J."/>
        </authorList>
    </citation>
    <scope>NUCLEOTIDE SEQUENCE [LARGE SCALE GENOMIC DNA]</scope>
    <source>
        <strain evidence="3">CGMCC 4.7397</strain>
    </source>
</reference>
<dbReference type="EMBL" id="JBHSQK010000005">
    <property type="protein sequence ID" value="MFC5947108.1"/>
    <property type="molecule type" value="Genomic_DNA"/>
</dbReference>
<dbReference type="RefSeq" id="WP_379563642.1">
    <property type="nucleotide sequence ID" value="NZ_JBHSQK010000005.1"/>
</dbReference>
<dbReference type="InterPro" id="IPR035930">
    <property type="entry name" value="FomD-like_sf"/>
</dbReference>
<evidence type="ECO:0000259" key="1">
    <source>
        <dbReference type="Pfam" id="PF04167"/>
    </source>
</evidence>
<feature type="domain" description="DUF402" evidence="1">
    <location>
        <begin position="25"/>
        <end position="150"/>
    </location>
</feature>
<proteinExistence type="predicted"/>
<dbReference type="Gene3D" id="2.40.380.10">
    <property type="entry name" value="FomD-like"/>
    <property type="match status" value="1"/>
</dbReference>
<name>A0ABW1I0G3_9PSEU</name>